<gene>
    <name evidence="1" type="ORF">K443DRAFT_637491</name>
</gene>
<reference evidence="2" key="2">
    <citation type="submission" date="2015-01" db="EMBL/GenBank/DDBJ databases">
        <title>Evolutionary Origins and Diversification of the Mycorrhizal Mutualists.</title>
        <authorList>
            <consortium name="DOE Joint Genome Institute"/>
            <consortium name="Mycorrhizal Genomics Consortium"/>
            <person name="Kohler A."/>
            <person name="Kuo A."/>
            <person name="Nagy L.G."/>
            <person name="Floudas D."/>
            <person name="Copeland A."/>
            <person name="Barry K.W."/>
            <person name="Cichocki N."/>
            <person name="Veneault-Fourrey C."/>
            <person name="LaButti K."/>
            <person name="Lindquist E.A."/>
            <person name="Lipzen A."/>
            <person name="Lundell T."/>
            <person name="Morin E."/>
            <person name="Murat C."/>
            <person name="Riley R."/>
            <person name="Ohm R."/>
            <person name="Sun H."/>
            <person name="Tunlid A."/>
            <person name="Henrissat B."/>
            <person name="Grigoriev I.V."/>
            <person name="Hibbett D.S."/>
            <person name="Martin F."/>
        </authorList>
    </citation>
    <scope>NUCLEOTIDE SEQUENCE [LARGE SCALE GENOMIC DNA]</scope>
    <source>
        <strain evidence="2">LaAM-08-1</strain>
    </source>
</reference>
<dbReference type="Proteomes" id="UP000054477">
    <property type="component" value="Unassembled WGS sequence"/>
</dbReference>
<dbReference type="EMBL" id="KN838737">
    <property type="protein sequence ID" value="KIJ95946.1"/>
    <property type="molecule type" value="Genomic_DNA"/>
</dbReference>
<evidence type="ECO:0000313" key="1">
    <source>
        <dbReference type="EMBL" id="KIJ95946.1"/>
    </source>
</evidence>
<sequence length="129" mass="14167">ELAQSTVETPITHTVRWTIRAMAYQGLWVPGGRPKKVLKKSSKKRKIQGSDIHCSAILLLTLKPMGFAPQGLWVTGYRGLMGYGVQIPAHQLGGPKKAWDFRGYGLSEAWVMGVSTVLTYEVTLLSGPL</sequence>
<organism evidence="1 2">
    <name type="scientific">Laccaria amethystina LaAM-08-1</name>
    <dbReference type="NCBI Taxonomy" id="1095629"/>
    <lineage>
        <taxon>Eukaryota</taxon>
        <taxon>Fungi</taxon>
        <taxon>Dikarya</taxon>
        <taxon>Basidiomycota</taxon>
        <taxon>Agaricomycotina</taxon>
        <taxon>Agaricomycetes</taxon>
        <taxon>Agaricomycetidae</taxon>
        <taxon>Agaricales</taxon>
        <taxon>Agaricineae</taxon>
        <taxon>Hydnangiaceae</taxon>
        <taxon>Laccaria</taxon>
    </lineage>
</organism>
<accession>A0A0C9XE39</accession>
<keyword evidence="2" id="KW-1185">Reference proteome</keyword>
<name>A0A0C9XE39_9AGAR</name>
<dbReference type="AlphaFoldDB" id="A0A0C9XE39"/>
<reference evidence="1 2" key="1">
    <citation type="submission" date="2014-04" db="EMBL/GenBank/DDBJ databases">
        <authorList>
            <consortium name="DOE Joint Genome Institute"/>
            <person name="Kuo A."/>
            <person name="Kohler A."/>
            <person name="Nagy L.G."/>
            <person name="Floudas D."/>
            <person name="Copeland A."/>
            <person name="Barry K.W."/>
            <person name="Cichocki N."/>
            <person name="Veneault-Fourrey C."/>
            <person name="LaButti K."/>
            <person name="Lindquist E.A."/>
            <person name="Lipzen A."/>
            <person name="Lundell T."/>
            <person name="Morin E."/>
            <person name="Murat C."/>
            <person name="Sun H."/>
            <person name="Tunlid A."/>
            <person name="Henrissat B."/>
            <person name="Grigoriev I.V."/>
            <person name="Hibbett D.S."/>
            <person name="Martin F."/>
            <person name="Nordberg H.P."/>
            <person name="Cantor M.N."/>
            <person name="Hua S.X."/>
        </authorList>
    </citation>
    <scope>NUCLEOTIDE SEQUENCE [LARGE SCALE GENOMIC DNA]</scope>
    <source>
        <strain evidence="1 2">LaAM-08-1</strain>
    </source>
</reference>
<evidence type="ECO:0000313" key="2">
    <source>
        <dbReference type="Proteomes" id="UP000054477"/>
    </source>
</evidence>
<dbReference type="HOGENOM" id="CLU_150408_0_0_1"/>
<proteinExistence type="predicted"/>
<protein>
    <submittedName>
        <fullName evidence="1">Uncharacterized protein</fullName>
    </submittedName>
</protein>
<feature type="non-terminal residue" evidence="1">
    <location>
        <position position="1"/>
    </location>
</feature>